<evidence type="ECO:0000313" key="5">
    <source>
        <dbReference type="EMBL" id="CAG2066736.1"/>
    </source>
</evidence>
<feature type="non-terminal residue" evidence="5">
    <location>
        <position position="133"/>
    </location>
</feature>
<dbReference type="PANTHER" id="PTHR45080">
    <property type="entry name" value="CONTACTIN 5"/>
    <property type="match status" value="1"/>
</dbReference>
<dbReference type="Pfam" id="PF13927">
    <property type="entry name" value="Ig_3"/>
    <property type="match status" value="1"/>
</dbReference>
<dbReference type="InterPro" id="IPR013783">
    <property type="entry name" value="Ig-like_fold"/>
</dbReference>
<evidence type="ECO:0000259" key="4">
    <source>
        <dbReference type="PROSITE" id="PS50835"/>
    </source>
</evidence>
<dbReference type="SUPFAM" id="SSF48726">
    <property type="entry name" value="Immunoglobulin"/>
    <property type="match status" value="2"/>
</dbReference>
<sequence length="133" mass="14840">FRGNVLTIPSVTRFDRGRYYCLADNDGNVTARRTVTLRVMFPPNVEISTPGSENDTLVCHVEGYPQTAITWLKDGEPLNYSNPSLSISNFVTNEEEEVTVSVLRLRTNESQLHGRYTCSATNNLGSKSQVIII</sequence>
<comment type="caution">
    <text evidence="5">The sequence shown here is derived from an EMBL/GenBank/DDBJ whole genome shotgun (WGS) entry which is preliminary data.</text>
</comment>
<feature type="domain" description="Ig-like" evidence="4">
    <location>
        <begin position="1"/>
        <end position="36"/>
    </location>
</feature>
<gene>
    <name evidence="5" type="ORF">TPAB3V08_LOCUS13679</name>
</gene>
<dbReference type="CDD" id="cd00096">
    <property type="entry name" value="Ig"/>
    <property type="match status" value="1"/>
</dbReference>
<evidence type="ECO:0000256" key="2">
    <source>
        <dbReference type="ARBA" id="ARBA00023157"/>
    </source>
</evidence>
<protein>
    <recommendedName>
        <fullName evidence="4">Ig-like domain-containing protein</fullName>
    </recommendedName>
</protein>
<evidence type="ECO:0000313" key="6">
    <source>
        <dbReference type="Proteomes" id="UP001153148"/>
    </source>
</evidence>
<organism evidence="5 6">
    <name type="scientific">Timema podura</name>
    <name type="common">Walking stick</name>
    <dbReference type="NCBI Taxonomy" id="61482"/>
    <lineage>
        <taxon>Eukaryota</taxon>
        <taxon>Metazoa</taxon>
        <taxon>Ecdysozoa</taxon>
        <taxon>Arthropoda</taxon>
        <taxon>Hexapoda</taxon>
        <taxon>Insecta</taxon>
        <taxon>Pterygota</taxon>
        <taxon>Neoptera</taxon>
        <taxon>Polyneoptera</taxon>
        <taxon>Phasmatodea</taxon>
        <taxon>Timematodea</taxon>
        <taxon>Timematoidea</taxon>
        <taxon>Timematidae</taxon>
        <taxon>Timema</taxon>
    </lineage>
</organism>
<evidence type="ECO:0000256" key="3">
    <source>
        <dbReference type="ARBA" id="ARBA00023319"/>
    </source>
</evidence>
<dbReference type="InterPro" id="IPR050958">
    <property type="entry name" value="Cell_Adh-Cytoskel_Orgn"/>
</dbReference>
<reference evidence="5" key="1">
    <citation type="submission" date="2021-03" db="EMBL/GenBank/DDBJ databases">
        <authorList>
            <person name="Tran Van P."/>
        </authorList>
    </citation>
    <scope>NUCLEOTIDE SEQUENCE</scope>
</reference>
<keyword evidence="3" id="KW-0393">Immunoglobulin domain</keyword>
<feature type="domain" description="Ig-like" evidence="4">
    <location>
        <begin position="43"/>
        <end position="133"/>
    </location>
</feature>
<accession>A0ABN7PG19</accession>
<dbReference type="PROSITE" id="PS50835">
    <property type="entry name" value="IG_LIKE"/>
    <property type="match status" value="2"/>
</dbReference>
<keyword evidence="1" id="KW-0732">Signal</keyword>
<dbReference type="Gene3D" id="2.60.40.10">
    <property type="entry name" value="Immunoglobulins"/>
    <property type="match status" value="2"/>
</dbReference>
<evidence type="ECO:0000256" key="1">
    <source>
        <dbReference type="ARBA" id="ARBA00022729"/>
    </source>
</evidence>
<keyword evidence="6" id="KW-1185">Reference proteome</keyword>
<dbReference type="InterPro" id="IPR003598">
    <property type="entry name" value="Ig_sub2"/>
</dbReference>
<dbReference type="SMART" id="SM00408">
    <property type="entry name" value="IGc2"/>
    <property type="match status" value="1"/>
</dbReference>
<dbReference type="PANTHER" id="PTHR45080:SF8">
    <property type="entry name" value="IG-LIKE DOMAIN-CONTAINING PROTEIN"/>
    <property type="match status" value="1"/>
</dbReference>
<keyword evidence="2" id="KW-1015">Disulfide bond</keyword>
<feature type="non-terminal residue" evidence="5">
    <location>
        <position position="1"/>
    </location>
</feature>
<dbReference type="EMBL" id="CAJPIN010058240">
    <property type="protein sequence ID" value="CAG2066736.1"/>
    <property type="molecule type" value="Genomic_DNA"/>
</dbReference>
<proteinExistence type="predicted"/>
<dbReference type="InterPro" id="IPR036179">
    <property type="entry name" value="Ig-like_dom_sf"/>
</dbReference>
<dbReference type="InterPro" id="IPR007110">
    <property type="entry name" value="Ig-like_dom"/>
</dbReference>
<dbReference type="Proteomes" id="UP001153148">
    <property type="component" value="Unassembled WGS sequence"/>
</dbReference>
<name>A0ABN7PG19_TIMPD</name>